<proteinExistence type="predicted"/>
<comment type="caution">
    <text evidence="2">The sequence shown here is derived from an EMBL/GenBank/DDBJ whole genome shotgun (WGS) entry which is preliminary data.</text>
</comment>
<sequence>VFDAGMVPLVVAPHGGEVDGVPVQRTFATVRSIELDVVLRAGAPAPAPDALPQRDAKAGAEDASRVDPRVLLLVEE</sequence>
<dbReference type="Proteomes" id="UP001168363">
    <property type="component" value="Unassembled WGS sequence"/>
</dbReference>
<feature type="non-terminal residue" evidence="2">
    <location>
        <position position="76"/>
    </location>
</feature>
<feature type="region of interest" description="Disordered" evidence="1">
    <location>
        <begin position="44"/>
        <end position="64"/>
    </location>
</feature>
<protein>
    <submittedName>
        <fullName evidence="2">Catalase HPII</fullName>
    </submittedName>
</protein>
<evidence type="ECO:0000313" key="2">
    <source>
        <dbReference type="EMBL" id="MDO3398299.1"/>
    </source>
</evidence>
<keyword evidence="3" id="KW-1185">Reference proteome</keyword>
<accession>A0ABT8TWH2</accession>
<evidence type="ECO:0000256" key="1">
    <source>
        <dbReference type="SAM" id="MobiDB-lite"/>
    </source>
</evidence>
<evidence type="ECO:0000313" key="3">
    <source>
        <dbReference type="Proteomes" id="UP001168363"/>
    </source>
</evidence>
<reference evidence="2" key="1">
    <citation type="submission" date="2023-06" db="EMBL/GenBank/DDBJ databases">
        <title>Genome sequence of Nocardioides sp. SOB44.</title>
        <authorList>
            <person name="Zhang G."/>
        </authorList>
    </citation>
    <scope>NUCLEOTIDE SEQUENCE</scope>
    <source>
        <strain evidence="2">SOB44</strain>
    </source>
</reference>
<dbReference type="InterPro" id="IPR029062">
    <property type="entry name" value="Class_I_gatase-like"/>
</dbReference>
<organism evidence="2 3">
    <name type="scientific">Nocardioides cremeus</name>
    <dbReference type="NCBI Taxonomy" id="3058044"/>
    <lineage>
        <taxon>Bacteria</taxon>
        <taxon>Bacillati</taxon>
        <taxon>Actinomycetota</taxon>
        <taxon>Actinomycetes</taxon>
        <taxon>Propionibacteriales</taxon>
        <taxon>Nocardioidaceae</taxon>
        <taxon>Nocardioides</taxon>
    </lineage>
</organism>
<name>A0ABT8TWH2_9ACTN</name>
<dbReference type="Gene3D" id="3.40.50.880">
    <property type="match status" value="1"/>
</dbReference>
<dbReference type="EMBL" id="JAULSC010000400">
    <property type="protein sequence ID" value="MDO3398299.1"/>
    <property type="molecule type" value="Genomic_DNA"/>
</dbReference>
<gene>
    <name evidence="2" type="ORF">QWJ41_21495</name>
</gene>
<feature type="non-terminal residue" evidence="2">
    <location>
        <position position="1"/>
    </location>
</feature>
<feature type="compositionally biased region" description="Basic and acidic residues" evidence="1">
    <location>
        <begin position="52"/>
        <end position="64"/>
    </location>
</feature>